<dbReference type="EMBL" id="CP026254">
    <property type="protein sequence ID" value="AWP11452.1"/>
    <property type="molecule type" value="Genomic_DNA"/>
</dbReference>
<protein>
    <submittedName>
        <fullName evidence="1">Uncharacterized protein</fullName>
    </submittedName>
</protein>
<proteinExistence type="predicted"/>
<evidence type="ECO:0000313" key="1">
    <source>
        <dbReference type="EMBL" id="AWP11452.1"/>
    </source>
</evidence>
<reference evidence="1 2" key="1">
    <citation type="submission" date="2017-12" db="EMBL/GenBank/DDBJ databases">
        <title>Integrating genomic resources of turbot (Scophthalmus maximus) in depth evaluation of genetic and physical mapping variation across individuals.</title>
        <authorList>
            <person name="Martinez P."/>
        </authorList>
    </citation>
    <scope>NUCLEOTIDE SEQUENCE [LARGE SCALE GENOMIC DNA]</scope>
</reference>
<organism evidence="1 2">
    <name type="scientific">Scophthalmus maximus</name>
    <name type="common">Turbot</name>
    <name type="synonym">Psetta maxima</name>
    <dbReference type="NCBI Taxonomy" id="52904"/>
    <lineage>
        <taxon>Eukaryota</taxon>
        <taxon>Metazoa</taxon>
        <taxon>Chordata</taxon>
        <taxon>Craniata</taxon>
        <taxon>Vertebrata</taxon>
        <taxon>Euteleostomi</taxon>
        <taxon>Actinopterygii</taxon>
        <taxon>Neopterygii</taxon>
        <taxon>Teleostei</taxon>
        <taxon>Neoteleostei</taxon>
        <taxon>Acanthomorphata</taxon>
        <taxon>Carangaria</taxon>
        <taxon>Pleuronectiformes</taxon>
        <taxon>Pleuronectoidei</taxon>
        <taxon>Scophthalmidae</taxon>
        <taxon>Scophthalmus</taxon>
    </lineage>
</organism>
<dbReference type="Proteomes" id="UP000246464">
    <property type="component" value="Chromosome 12"/>
</dbReference>
<gene>
    <name evidence="1" type="ORF">SMAX5B_007946</name>
</gene>
<dbReference type="AlphaFoldDB" id="A0A2U9C999"/>
<accession>A0A2U9C999</accession>
<sequence>MPHAVTKSTKDYPCIALSLGPELRDVVQSSRESDSSLCDSADKDTPTLLYALHIMWSHSCFLLWVRPGDFSRFSTIPEVMNSFVDLSQLKTEEDEKRALILIVYLTHKAAGPIKTERMTSDLDKGTLNPAGLISFVLTGQGES</sequence>
<evidence type="ECO:0000313" key="2">
    <source>
        <dbReference type="Proteomes" id="UP000246464"/>
    </source>
</evidence>
<name>A0A2U9C999_SCOMX</name>
<keyword evidence="2" id="KW-1185">Reference proteome</keyword>